<accession>A0AAD9R964</accession>
<keyword evidence="2" id="KW-1185">Reference proteome</keyword>
<sequence>MYDVPYREAVGSLLFAARVSRPDIEFAVNIIKCQFLTCYESEHWQAVKRVFRYLRGTTNHGIVYGNDESQSVLKGYTDSDYAGCTETRKSTSGFVFILNNGTISWSSQRQRVGALSTTEAEYVALAKGTQEAVWLKRLCSEIGLEYPTIEMFVDNQSAIKLAGNPEFHKRTKHIDERYHYAREVSEQGDIVLKYTV</sequence>
<dbReference type="AlphaFoldDB" id="A0AAD9R964"/>
<name>A0AAD9R964_9HYME</name>
<protein>
    <submittedName>
        <fullName evidence="1">Uncharacterized protein</fullName>
    </submittedName>
</protein>
<evidence type="ECO:0000313" key="1">
    <source>
        <dbReference type="EMBL" id="KAK2575155.1"/>
    </source>
</evidence>
<dbReference type="EMBL" id="JAIFRP010004517">
    <property type="protein sequence ID" value="KAK2575155.1"/>
    <property type="molecule type" value="Genomic_DNA"/>
</dbReference>
<organism evidence="1 2">
    <name type="scientific">Odynerus spinipes</name>
    <dbReference type="NCBI Taxonomy" id="1348599"/>
    <lineage>
        <taxon>Eukaryota</taxon>
        <taxon>Metazoa</taxon>
        <taxon>Ecdysozoa</taxon>
        <taxon>Arthropoda</taxon>
        <taxon>Hexapoda</taxon>
        <taxon>Insecta</taxon>
        <taxon>Pterygota</taxon>
        <taxon>Neoptera</taxon>
        <taxon>Endopterygota</taxon>
        <taxon>Hymenoptera</taxon>
        <taxon>Apocrita</taxon>
        <taxon>Aculeata</taxon>
        <taxon>Vespoidea</taxon>
        <taxon>Vespidae</taxon>
        <taxon>Eumeninae</taxon>
        <taxon>Odynerus</taxon>
    </lineage>
</organism>
<reference evidence="1" key="1">
    <citation type="submission" date="2021-08" db="EMBL/GenBank/DDBJ databases">
        <authorList>
            <person name="Misof B."/>
            <person name="Oliver O."/>
            <person name="Podsiadlowski L."/>
            <person name="Donath A."/>
            <person name="Peters R."/>
            <person name="Mayer C."/>
            <person name="Rust J."/>
            <person name="Gunkel S."/>
            <person name="Lesny P."/>
            <person name="Martin S."/>
            <person name="Oeyen J.P."/>
            <person name="Petersen M."/>
            <person name="Panagiotis P."/>
            <person name="Wilbrandt J."/>
            <person name="Tanja T."/>
        </authorList>
    </citation>
    <scope>NUCLEOTIDE SEQUENCE</scope>
    <source>
        <strain evidence="1">GBR_01_08_01A</strain>
        <tissue evidence="1">Thorax + abdomen</tissue>
    </source>
</reference>
<dbReference type="Proteomes" id="UP001258017">
    <property type="component" value="Unassembled WGS sequence"/>
</dbReference>
<dbReference type="PANTHER" id="PTHR11439:SF483">
    <property type="entry name" value="PEPTIDE SYNTHASE GLIP-LIKE, PUTATIVE (AFU_ORTHOLOGUE AFUA_3G12920)-RELATED"/>
    <property type="match status" value="1"/>
</dbReference>
<gene>
    <name evidence="1" type="ORF">KPH14_012674</name>
</gene>
<reference evidence="1" key="2">
    <citation type="journal article" date="2023" name="Commun. Biol.">
        <title>Intrasexual cuticular hydrocarbon dimorphism in a wasp sheds light on hydrocarbon biosynthesis genes in Hymenoptera.</title>
        <authorList>
            <person name="Moris V.C."/>
            <person name="Podsiadlowski L."/>
            <person name="Martin S."/>
            <person name="Oeyen J.P."/>
            <person name="Donath A."/>
            <person name="Petersen M."/>
            <person name="Wilbrandt J."/>
            <person name="Misof B."/>
            <person name="Liedtke D."/>
            <person name="Thamm M."/>
            <person name="Scheiner R."/>
            <person name="Schmitt T."/>
            <person name="Niehuis O."/>
        </authorList>
    </citation>
    <scope>NUCLEOTIDE SEQUENCE</scope>
    <source>
        <strain evidence="1">GBR_01_08_01A</strain>
    </source>
</reference>
<proteinExistence type="predicted"/>
<dbReference type="CDD" id="cd09272">
    <property type="entry name" value="RNase_HI_RT_Ty1"/>
    <property type="match status" value="1"/>
</dbReference>
<dbReference type="PANTHER" id="PTHR11439">
    <property type="entry name" value="GAG-POL-RELATED RETROTRANSPOSON"/>
    <property type="match status" value="1"/>
</dbReference>
<comment type="caution">
    <text evidence="1">The sequence shown here is derived from an EMBL/GenBank/DDBJ whole genome shotgun (WGS) entry which is preliminary data.</text>
</comment>
<evidence type="ECO:0000313" key="2">
    <source>
        <dbReference type="Proteomes" id="UP001258017"/>
    </source>
</evidence>